<sequence length="338" mass="36455">MLATAGSVPPGPEWALELKWDGMRALAYVEGLDPDNVVLVSRAGRRVSRSFPDVARALAAVAGERRVVLDGEIVVLSAPSAGAPARPSFNRLQLRMGVQKPSPQLVETASATFVAFDLLCCDDEPLLDLPYLERRARLERLGLDGHRGLVVSPVLEGLDAQTALEVAGSHGMEGIVAKRRDAPYRPGRSHAWVKTPLWRTTEAVIGGWAEGRGRHAGAVGAVLLGLPTPAGCLRYIGHVGTGLRDTERDQLHVQLADAETADSPFDGPVPEQRAARWTQPTLVAEARFRSWSDDGVLRHSSWRGLRLDRQPDDLPGGLPAADRGDAAPPGHRWHNSRG</sequence>
<comment type="catalytic activity">
    <reaction evidence="4">
        <text>ATP + (deoxyribonucleotide)n-3'-hydroxyl + 5'-phospho-(deoxyribonucleotide)m = (deoxyribonucleotide)n+m + AMP + diphosphate.</text>
        <dbReference type="EC" id="6.5.1.1"/>
    </reaction>
</comment>
<dbReference type="EMBL" id="JAQZAO010000009">
    <property type="protein sequence ID" value="MDD7967748.1"/>
    <property type="molecule type" value="Genomic_DNA"/>
</dbReference>
<comment type="similarity">
    <text evidence="1">Belongs to the ATP-dependent DNA ligase family.</text>
</comment>
<feature type="compositionally biased region" description="Low complexity" evidence="5">
    <location>
        <begin position="315"/>
        <end position="330"/>
    </location>
</feature>
<dbReference type="PANTHER" id="PTHR45674:SF4">
    <property type="entry name" value="DNA LIGASE 1"/>
    <property type="match status" value="1"/>
</dbReference>
<dbReference type="InterPro" id="IPR012310">
    <property type="entry name" value="DNA_ligase_ATP-dep_cent"/>
</dbReference>
<dbReference type="InterPro" id="IPR012309">
    <property type="entry name" value="DNA_ligase_ATP-dep_C"/>
</dbReference>
<dbReference type="NCBIfam" id="TIGR02779">
    <property type="entry name" value="NHEJ_ligase_lig"/>
    <property type="match status" value="1"/>
</dbReference>
<dbReference type="InterPro" id="IPR014146">
    <property type="entry name" value="LigD_ligase_dom"/>
</dbReference>
<dbReference type="Pfam" id="PF04679">
    <property type="entry name" value="DNA_ligase_A_C"/>
    <property type="match status" value="1"/>
</dbReference>
<dbReference type="SUPFAM" id="SSF50249">
    <property type="entry name" value="Nucleic acid-binding proteins"/>
    <property type="match status" value="1"/>
</dbReference>
<evidence type="ECO:0000256" key="3">
    <source>
        <dbReference type="ARBA" id="ARBA00022598"/>
    </source>
</evidence>
<dbReference type="Gene3D" id="3.30.470.30">
    <property type="entry name" value="DNA ligase/mRNA capping enzyme"/>
    <property type="match status" value="1"/>
</dbReference>
<protein>
    <recommendedName>
        <fullName evidence="2">DNA ligase (ATP)</fullName>
        <ecNumber evidence="2">6.5.1.1</ecNumber>
    </recommendedName>
</protein>
<feature type="domain" description="ATP-dependent DNA ligase family profile" evidence="6">
    <location>
        <begin position="104"/>
        <end position="228"/>
    </location>
</feature>
<reference evidence="7 8" key="1">
    <citation type="submission" date="2023-02" db="EMBL/GenBank/DDBJ databases">
        <title>Genome sequencing required for Actinomycetospora new species description.</title>
        <authorList>
            <person name="Saimee Y."/>
            <person name="Duangmal K."/>
        </authorList>
    </citation>
    <scope>NUCLEOTIDE SEQUENCE [LARGE SCALE GENOMIC DNA]</scope>
    <source>
        <strain evidence="7 8">DW7H6</strain>
    </source>
</reference>
<dbReference type="SUPFAM" id="SSF56091">
    <property type="entry name" value="DNA ligase/mRNA capping enzyme, catalytic domain"/>
    <property type="match status" value="1"/>
</dbReference>
<comment type="caution">
    <text evidence="7">The sequence shown here is derived from an EMBL/GenBank/DDBJ whole genome shotgun (WGS) entry which is preliminary data.</text>
</comment>
<dbReference type="Pfam" id="PF01068">
    <property type="entry name" value="DNA_ligase_A_M"/>
    <property type="match status" value="1"/>
</dbReference>
<gene>
    <name evidence="7" type="primary">ligD</name>
    <name evidence="7" type="ORF">PGB27_20605</name>
</gene>
<dbReference type="CDD" id="cd07971">
    <property type="entry name" value="OBF_DNA_ligase_LigD"/>
    <property type="match status" value="1"/>
</dbReference>
<dbReference type="PROSITE" id="PS50160">
    <property type="entry name" value="DNA_LIGASE_A3"/>
    <property type="match status" value="1"/>
</dbReference>
<organism evidence="7 8">
    <name type="scientific">Actinomycetospora lemnae</name>
    <dbReference type="NCBI Taxonomy" id="3019891"/>
    <lineage>
        <taxon>Bacteria</taxon>
        <taxon>Bacillati</taxon>
        <taxon>Actinomycetota</taxon>
        <taxon>Actinomycetes</taxon>
        <taxon>Pseudonocardiales</taxon>
        <taxon>Pseudonocardiaceae</taxon>
        <taxon>Actinomycetospora</taxon>
    </lineage>
</organism>
<evidence type="ECO:0000259" key="6">
    <source>
        <dbReference type="PROSITE" id="PS50160"/>
    </source>
</evidence>
<dbReference type="GO" id="GO:0016874">
    <property type="term" value="F:ligase activity"/>
    <property type="evidence" value="ECO:0007669"/>
    <property type="project" value="UniProtKB-KW"/>
</dbReference>
<evidence type="ECO:0000256" key="4">
    <source>
        <dbReference type="ARBA" id="ARBA00034003"/>
    </source>
</evidence>
<keyword evidence="8" id="KW-1185">Reference proteome</keyword>
<dbReference type="EC" id="6.5.1.1" evidence="2"/>
<accession>A0ABT5SY14</accession>
<evidence type="ECO:0000313" key="8">
    <source>
        <dbReference type="Proteomes" id="UP001300763"/>
    </source>
</evidence>
<evidence type="ECO:0000256" key="2">
    <source>
        <dbReference type="ARBA" id="ARBA00012727"/>
    </source>
</evidence>
<dbReference type="CDD" id="cd07906">
    <property type="entry name" value="Adenylation_DNA_ligase_LigD_LigC"/>
    <property type="match status" value="1"/>
</dbReference>
<name>A0ABT5SY14_9PSEU</name>
<dbReference type="InterPro" id="IPR050191">
    <property type="entry name" value="ATP-dep_DNA_ligase"/>
</dbReference>
<dbReference type="PANTHER" id="PTHR45674">
    <property type="entry name" value="DNA LIGASE 1/3 FAMILY MEMBER"/>
    <property type="match status" value="1"/>
</dbReference>
<proteinExistence type="inferred from homology"/>
<dbReference type="Proteomes" id="UP001300763">
    <property type="component" value="Unassembled WGS sequence"/>
</dbReference>
<feature type="region of interest" description="Disordered" evidence="5">
    <location>
        <begin position="306"/>
        <end position="338"/>
    </location>
</feature>
<dbReference type="Gene3D" id="3.30.1490.70">
    <property type="match status" value="1"/>
</dbReference>
<keyword evidence="3 7" id="KW-0436">Ligase</keyword>
<dbReference type="RefSeq" id="WP_274202272.1">
    <property type="nucleotide sequence ID" value="NZ_JAQZAO010000009.1"/>
</dbReference>
<dbReference type="InterPro" id="IPR012340">
    <property type="entry name" value="NA-bd_OB-fold"/>
</dbReference>
<evidence type="ECO:0000313" key="7">
    <source>
        <dbReference type="EMBL" id="MDD7967748.1"/>
    </source>
</evidence>
<evidence type="ECO:0000256" key="1">
    <source>
        <dbReference type="ARBA" id="ARBA00007572"/>
    </source>
</evidence>
<dbReference type="Gene3D" id="2.40.50.140">
    <property type="entry name" value="Nucleic acid-binding proteins"/>
    <property type="match status" value="1"/>
</dbReference>
<evidence type="ECO:0000256" key="5">
    <source>
        <dbReference type="SAM" id="MobiDB-lite"/>
    </source>
</evidence>